<evidence type="ECO:0000256" key="14">
    <source>
        <dbReference type="ARBA" id="ARBA00023128"/>
    </source>
</evidence>
<evidence type="ECO:0000256" key="24">
    <source>
        <dbReference type="ARBA" id="ARBA00049192"/>
    </source>
</evidence>
<keyword evidence="12 27" id="KW-0560">Oxidoreductase</keyword>
<dbReference type="Gene3D" id="1.20.140.10">
    <property type="entry name" value="Butyryl-CoA Dehydrogenase, subunit A, domain 3"/>
    <property type="match status" value="1"/>
</dbReference>
<dbReference type="Pfam" id="PF02770">
    <property type="entry name" value="Acyl-CoA_dh_M"/>
    <property type="match status" value="1"/>
</dbReference>
<comment type="pathway">
    <text evidence="15">Amino-acid degradation; L-isoleucine degradation.</text>
</comment>
<dbReference type="FunFam" id="1.10.540.10:FF:000012">
    <property type="entry name" value="Acyl-CoA dehydrogenase short/branched chain"/>
    <property type="match status" value="1"/>
</dbReference>
<dbReference type="AlphaFoldDB" id="A0A1E4TLQ9"/>
<dbReference type="InterPro" id="IPR009100">
    <property type="entry name" value="AcylCoA_DH/oxidase_NM_dom_sf"/>
</dbReference>
<dbReference type="GO" id="GO:0005759">
    <property type="term" value="C:mitochondrial matrix"/>
    <property type="evidence" value="ECO:0007669"/>
    <property type="project" value="UniProtKB-SubCell"/>
</dbReference>
<comment type="cofactor">
    <cofactor evidence="1 27">
        <name>FAD</name>
        <dbReference type="ChEBI" id="CHEBI:57692"/>
    </cofactor>
</comment>
<evidence type="ECO:0000256" key="8">
    <source>
        <dbReference type="ARBA" id="ARBA00022827"/>
    </source>
</evidence>
<evidence type="ECO:0000256" key="1">
    <source>
        <dbReference type="ARBA" id="ARBA00001974"/>
    </source>
</evidence>
<evidence type="ECO:0000256" key="17">
    <source>
        <dbReference type="ARBA" id="ARBA00039850"/>
    </source>
</evidence>
<dbReference type="Gene3D" id="1.10.540.10">
    <property type="entry name" value="Acyl-CoA dehydrogenase/oxidase, N-terminal domain"/>
    <property type="match status" value="1"/>
</dbReference>
<dbReference type="GO" id="GO:0003853">
    <property type="term" value="F:short-chain 2-methyl fatty acyl-CoA dehydrogenase activity"/>
    <property type="evidence" value="ECO:0007669"/>
    <property type="project" value="UniProtKB-EC"/>
</dbReference>
<dbReference type="SUPFAM" id="SSF56645">
    <property type="entry name" value="Acyl-CoA dehydrogenase NM domain-like"/>
    <property type="match status" value="1"/>
</dbReference>
<feature type="domain" description="Acyl-CoA dehydrogenase/oxidase C-terminal" evidence="28">
    <location>
        <begin position="264"/>
        <end position="413"/>
    </location>
</feature>
<comment type="subunit">
    <text evidence="5">Homotetramer.</text>
</comment>
<dbReference type="GO" id="GO:0046395">
    <property type="term" value="P:carboxylic acid catabolic process"/>
    <property type="evidence" value="ECO:0007669"/>
    <property type="project" value="UniProtKB-ARBA"/>
</dbReference>
<dbReference type="Pfam" id="PF00441">
    <property type="entry name" value="Acyl-CoA_dh_1"/>
    <property type="match status" value="1"/>
</dbReference>
<comment type="catalytic activity">
    <reaction evidence="26">
        <text>2-methylpropanoyl-CoA + oxidized [electron-transfer flavoprotein] + H(+) = 2-methylpropenoyl-CoA + reduced [electron-transfer flavoprotein]</text>
        <dbReference type="Rhea" id="RHEA:44180"/>
        <dbReference type="Rhea" id="RHEA-COMP:10685"/>
        <dbReference type="Rhea" id="RHEA-COMP:10686"/>
        <dbReference type="ChEBI" id="CHEBI:15378"/>
        <dbReference type="ChEBI" id="CHEBI:57338"/>
        <dbReference type="ChEBI" id="CHEBI:57692"/>
        <dbReference type="ChEBI" id="CHEBI:58307"/>
        <dbReference type="ChEBI" id="CHEBI:62500"/>
    </reaction>
    <physiologicalReaction direction="left-to-right" evidence="26">
        <dbReference type="Rhea" id="RHEA:44181"/>
    </physiologicalReaction>
</comment>
<keyword evidence="11" id="KW-0007">Acetylation</keyword>
<dbReference type="InterPro" id="IPR037069">
    <property type="entry name" value="AcylCoA_DH/ox_N_sf"/>
</dbReference>
<dbReference type="InterPro" id="IPR036250">
    <property type="entry name" value="AcylCo_DH-like_C"/>
</dbReference>
<proteinExistence type="inferred from homology"/>
<dbReference type="FunFam" id="1.20.140.10:FF:000002">
    <property type="entry name" value="Acyl-CoA dehydrogenase short/branched chain"/>
    <property type="match status" value="1"/>
</dbReference>
<evidence type="ECO:0000256" key="19">
    <source>
        <dbReference type="ARBA" id="ARBA00042821"/>
    </source>
</evidence>
<evidence type="ECO:0000256" key="22">
    <source>
        <dbReference type="ARBA" id="ARBA00048592"/>
    </source>
</evidence>
<gene>
    <name evidence="31" type="ORF">CANCADRAFT_1295</name>
</gene>
<comment type="catalytic activity">
    <reaction evidence="24">
        <text>hexanoyl-CoA + oxidized [electron-transfer flavoprotein] + H(+) = (2E)-hexenoyl-CoA + reduced [electron-transfer flavoprotein]</text>
        <dbReference type="Rhea" id="RHEA:43464"/>
        <dbReference type="Rhea" id="RHEA-COMP:10685"/>
        <dbReference type="Rhea" id="RHEA-COMP:10686"/>
        <dbReference type="ChEBI" id="CHEBI:15378"/>
        <dbReference type="ChEBI" id="CHEBI:57692"/>
        <dbReference type="ChEBI" id="CHEBI:58307"/>
        <dbReference type="ChEBI" id="CHEBI:62077"/>
        <dbReference type="ChEBI" id="CHEBI:62620"/>
    </reaction>
    <physiologicalReaction direction="left-to-right" evidence="24">
        <dbReference type="Rhea" id="RHEA:43465"/>
    </physiologicalReaction>
</comment>
<evidence type="ECO:0000256" key="26">
    <source>
        <dbReference type="ARBA" id="ARBA00051903"/>
    </source>
</evidence>
<dbReference type="PROSITE" id="PS00072">
    <property type="entry name" value="ACYL_COA_DH_1"/>
    <property type="match status" value="1"/>
</dbReference>
<dbReference type="GO" id="GO:0006631">
    <property type="term" value="P:fatty acid metabolic process"/>
    <property type="evidence" value="ECO:0007669"/>
    <property type="project" value="UniProtKB-KW"/>
</dbReference>
<keyword evidence="14" id="KW-0496">Mitochondrion</keyword>
<dbReference type="InterPro" id="IPR006089">
    <property type="entry name" value="Acyl-CoA_DH_CS"/>
</dbReference>
<dbReference type="SUPFAM" id="SSF47203">
    <property type="entry name" value="Acyl-CoA dehydrogenase C-terminal domain-like"/>
    <property type="match status" value="1"/>
</dbReference>
<evidence type="ECO:0000256" key="7">
    <source>
        <dbReference type="ARBA" id="ARBA00022630"/>
    </source>
</evidence>
<evidence type="ECO:0000256" key="11">
    <source>
        <dbReference type="ARBA" id="ARBA00022990"/>
    </source>
</evidence>
<evidence type="ECO:0000256" key="13">
    <source>
        <dbReference type="ARBA" id="ARBA00023098"/>
    </source>
</evidence>
<dbReference type="FunFam" id="2.40.110.10:FF:000001">
    <property type="entry name" value="Acyl-CoA dehydrogenase, mitochondrial"/>
    <property type="match status" value="1"/>
</dbReference>
<evidence type="ECO:0000256" key="27">
    <source>
        <dbReference type="RuleBase" id="RU362125"/>
    </source>
</evidence>
<evidence type="ECO:0000256" key="2">
    <source>
        <dbReference type="ARBA" id="ARBA00004305"/>
    </source>
</evidence>
<comment type="subcellular location">
    <subcellularLocation>
        <location evidence="2">Mitochondrion matrix</location>
    </subcellularLocation>
</comment>
<dbReference type="OrthoDB" id="10262177at2759"/>
<comment type="catalytic activity">
    <reaction evidence="21">
        <text>valproyl-CoA + oxidized [electron-transfer flavoprotein] + H(+) = (2E)-2-propylpent-2-enoyl-CoA + reduced [electron-transfer flavoprotein]</text>
        <dbReference type="Rhea" id="RHEA:65344"/>
        <dbReference type="Rhea" id="RHEA-COMP:10685"/>
        <dbReference type="Rhea" id="RHEA-COMP:10686"/>
        <dbReference type="ChEBI" id="CHEBI:15378"/>
        <dbReference type="ChEBI" id="CHEBI:57692"/>
        <dbReference type="ChEBI" id="CHEBI:58307"/>
        <dbReference type="ChEBI" id="CHEBI:156457"/>
        <dbReference type="ChEBI" id="CHEBI:156458"/>
    </reaction>
    <physiologicalReaction direction="left-to-right" evidence="21">
        <dbReference type="Rhea" id="RHEA:65345"/>
    </physiologicalReaction>
</comment>
<accession>A0A1E4TLQ9</accession>
<keyword evidence="8 27" id="KW-0274">FAD</keyword>
<dbReference type="PANTHER" id="PTHR43884">
    <property type="entry name" value="ACYL-COA DEHYDROGENASE"/>
    <property type="match status" value="1"/>
</dbReference>
<evidence type="ECO:0000256" key="6">
    <source>
        <dbReference type="ARBA" id="ARBA00022553"/>
    </source>
</evidence>
<evidence type="ECO:0000313" key="31">
    <source>
        <dbReference type="EMBL" id="ODV92700.1"/>
    </source>
</evidence>
<dbReference type="InterPro" id="IPR006091">
    <property type="entry name" value="Acyl-CoA_Oxase/DH_mid-dom"/>
</dbReference>
<evidence type="ECO:0000256" key="10">
    <source>
        <dbReference type="ARBA" id="ARBA00022946"/>
    </source>
</evidence>
<evidence type="ECO:0000259" key="30">
    <source>
        <dbReference type="Pfam" id="PF02771"/>
    </source>
</evidence>
<organism evidence="31 32">
    <name type="scientific">Tortispora caseinolytica NRRL Y-17796</name>
    <dbReference type="NCBI Taxonomy" id="767744"/>
    <lineage>
        <taxon>Eukaryota</taxon>
        <taxon>Fungi</taxon>
        <taxon>Dikarya</taxon>
        <taxon>Ascomycota</taxon>
        <taxon>Saccharomycotina</taxon>
        <taxon>Trigonopsidomycetes</taxon>
        <taxon>Trigonopsidales</taxon>
        <taxon>Trigonopsidaceae</taxon>
        <taxon>Tortispora</taxon>
    </lineage>
</organism>
<dbReference type="PIRSF" id="PIRSF016578">
    <property type="entry name" value="HsaA"/>
    <property type="match status" value="1"/>
</dbReference>
<feature type="domain" description="Acyl-CoA dehydrogenase/oxidase N-terminal" evidence="30">
    <location>
        <begin position="43"/>
        <end position="153"/>
    </location>
</feature>
<dbReference type="Pfam" id="PF02771">
    <property type="entry name" value="Acyl-CoA_dh_N"/>
    <property type="match status" value="1"/>
</dbReference>
<evidence type="ECO:0000259" key="29">
    <source>
        <dbReference type="Pfam" id="PF02770"/>
    </source>
</evidence>
<dbReference type="InterPro" id="IPR013786">
    <property type="entry name" value="AcylCoA_DH/ox_N"/>
</dbReference>
<comment type="similarity">
    <text evidence="4 27">Belongs to the acyl-CoA dehydrogenase family.</text>
</comment>
<evidence type="ECO:0000256" key="21">
    <source>
        <dbReference type="ARBA" id="ARBA00048307"/>
    </source>
</evidence>
<keyword evidence="13" id="KW-0443">Lipid metabolism</keyword>
<dbReference type="PANTHER" id="PTHR43884:SF1">
    <property type="entry name" value="SHORT_BRANCHED CHAIN SPECIFIC ACYL-COA DEHYDROGENASE, MITOCHONDRIAL"/>
    <property type="match status" value="1"/>
</dbReference>
<evidence type="ECO:0000256" key="15">
    <source>
        <dbReference type="ARBA" id="ARBA00037895"/>
    </source>
</evidence>
<evidence type="ECO:0000256" key="25">
    <source>
        <dbReference type="ARBA" id="ARBA00049552"/>
    </source>
</evidence>
<evidence type="ECO:0000256" key="18">
    <source>
        <dbReference type="ARBA" id="ARBA00041537"/>
    </source>
</evidence>
<evidence type="ECO:0000256" key="4">
    <source>
        <dbReference type="ARBA" id="ARBA00009347"/>
    </source>
</evidence>
<comment type="pathway">
    <text evidence="3">Lipid metabolism; mitochondrial fatty acid beta-oxidation.</text>
</comment>
<evidence type="ECO:0000256" key="12">
    <source>
        <dbReference type="ARBA" id="ARBA00023002"/>
    </source>
</evidence>
<name>A0A1E4TLQ9_9ASCO</name>
<evidence type="ECO:0000313" key="32">
    <source>
        <dbReference type="Proteomes" id="UP000095023"/>
    </source>
</evidence>
<feature type="domain" description="Acyl-CoA oxidase/dehydrogenase middle" evidence="29">
    <location>
        <begin position="158"/>
        <end position="251"/>
    </location>
</feature>
<dbReference type="EC" id="1.3.8.5" evidence="16"/>
<evidence type="ECO:0000256" key="23">
    <source>
        <dbReference type="ARBA" id="ARBA00049096"/>
    </source>
</evidence>
<evidence type="ECO:0000256" key="5">
    <source>
        <dbReference type="ARBA" id="ARBA00011881"/>
    </source>
</evidence>
<comment type="catalytic activity">
    <reaction evidence="23">
        <text>butanoyl-CoA + oxidized [electron-transfer flavoprotein] + H(+) = (2E)-butenoyl-CoA + reduced [electron-transfer flavoprotein]</text>
        <dbReference type="Rhea" id="RHEA:24004"/>
        <dbReference type="Rhea" id="RHEA-COMP:10685"/>
        <dbReference type="Rhea" id="RHEA-COMP:10686"/>
        <dbReference type="ChEBI" id="CHEBI:15378"/>
        <dbReference type="ChEBI" id="CHEBI:57332"/>
        <dbReference type="ChEBI" id="CHEBI:57371"/>
        <dbReference type="ChEBI" id="CHEBI:57692"/>
        <dbReference type="ChEBI" id="CHEBI:58307"/>
    </reaction>
    <physiologicalReaction direction="left-to-right" evidence="23">
        <dbReference type="Rhea" id="RHEA:24005"/>
    </physiologicalReaction>
</comment>
<dbReference type="Proteomes" id="UP000095023">
    <property type="component" value="Unassembled WGS sequence"/>
</dbReference>
<evidence type="ECO:0000256" key="3">
    <source>
        <dbReference type="ARBA" id="ARBA00005198"/>
    </source>
</evidence>
<comment type="catalytic activity">
    <reaction evidence="20">
        <text>2-methylbutanoyl-CoA + oxidized [electron-transfer flavoprotein] + H(+) = (2E)-2-methylbut-2-enoyl-CoA + reduced [electron-transfer flavoprotein]</text>
        <dbReference type="Rhea" id="RHEA:43780"/>
        <dbReference type="Rhea" id="RHEA-COMP:10685"/>
        <dbReference type="Rhea" id="RHEA-COMP:10686"/>
        <dbReference type="ChEBI" id="CHEBI:15378"/>
        <dbReference type="ChEBI" id="CHEBI:57336"/>
        <dbReference type="ChEBI" id="CHEBI:57337"/>
        <dbReference type="ChEBI" id="CHEBI:57692"/>
        <dbReference type="ChEBI" id="CHEBI:58307"/>
        <dbReference type="EC" id="1.3.8.5"/>
    </reaction>
    <physiologicalReaction direction="left-to-right" evidence="20">
        <dbReference type="Rhea" id="RHEA:43781"/>
    </physiologicalReaction>
</comment>
<sequence>MQAVRFIKQAARPAAKVLRPVAVSRAFSSSAATFTRSPVLEFSEEEELFKETVAKFAQEVVLPKSRAMDEAEQMDPEVVQGLFDTGLMGIETPEEYGGAGASFTSAIIAVEELAKVDASTAVLNDVHSTLVNTLVRTYGSDAIKEKYLPKLATKCVGSFCLSESSSGSDAFALKTRAEDKGDHWLINGSKMWITNAGEAEVFLIFANVDPSKGYKGITCFIADKDMGVQIAKKEKKLGIRASSTCVLSFDDLQIPKENVLGEVGTGYKIAINCLNEGRIGIASQMIGIAQGAFDRATDYAFKDRKQFGKYIGEFQGMQFQIAQAAIQIEAARLMVYNTARMKEAGQPFVTQAAMCKYYASEVANQVAGKAVEWMGGVGFTREEPLEKFMRDAKIGQIYEGTSNIQLQTIAKDIMKSKS</sequence>
<dbReference type="EMBL" id="KV453841">
    <property type="protein sequence ID" value="ODV92700.1"/>
    <property type="molecule type" value="Genomic_DNA"/>
</dbReference>
<dbReference type="PROSITE" id="PS00073">
    <property type="entry name" value="ACYL_COA_DH_2"/>
    <property type="match status" value="1"/>
</dbReference>
<keyword evidence="7 27" id="KW-0285">Flavoprotein</keyword>
<evidence type="ECO:0000256" key="20">
    <source>
        <dbReference type="ARBA" id="ARBA00048235"/>
    </source>
</evidence>
<keyword evidence="10" id="KW-0809">Transit peptide</keyword>
<keyword evidence="32" id="KW-1185">Reference proteome</keyword>
<keyword evidence="6" id="KW-0597">Phosphoprotein</keyword>
<dbReference type="InterPro" id="IPR009075">
    <property type="entry name" value="AcylCo_DH/oxidase_C"/>
</dbReference>
<dbReference type="GO" id="GO:0050660">
    <property type="term" value="F:flavin adenine dinucleotide binding"/>
    <property type="evidence" value="ECO:0007669"/>
    <property type="project" value="InterPro"/>
</dbReference>
<evidence type="ECO:0000256" key="16">
    <source>
        <dbReference type="ARBA" id="ARBA00039036"/>
    </source>
</evidence>
<evidence type="ECO:0000259" key="28">
    <source>
        <dbReference type="Pfam" id="PF00441"/>
    </source>
</evidence>
<comment type="catalytic activity">
    <reaction evidence="25">
        <text>(2S)-2-methylbutanoyl-CoA + oxidized [electron-transfer flavoprotein] + H(+) = (2E)-2-methylbut-2-enoyl-CoA + reduced [electron-transfer flavoprotein]</text>
        <dbReference type="Rhea" id="RHEA:48256"/>
        <dbReference type="Rhea" id="RHEA-COMP:10685"/>
        <dbReference type="Rhea" id="RHEA-COMP:10686"/>
        <dbReference type="ChEBI" id="CHEBI:15378"/>
        <dbReference type="ChEBI" id="CHEBI:57337"/>
        <dbReference type="ChEBI" id="CHEBI:57692"/>
        <dbReference type="ChEBI" id="CHEBI:58307"/>
        <dbReference type="ChEBI" id="CHEBI:88166"/>
    </reaction>
    <physiologicalReaction direction="left-to-right" evidence="25">
        <dbReference type="Rhea" id="RHEA:48257"/>
    </physiologicalReaction>
</comment>
<reference evidence="32" key="1">
    <citation type="submission" date="2016-02" db="EMBL/GenBank/DDBJ databases">
        <title>Comparative genomics of biotechnologically important yeasts.</title>
        <authorList>
            <consortium name="DOE Joint Genome Institute"/>
            <person name="Riley R."/>
            <person name="Haridas S."/>
            <person name="Wolfe K.H."/>
            <person name="Lopes M.R."/>
            <person name="Hittinger C.T."/>
            <person name="Goker M."/>
            <person name="Salamov A."/>
            <person name="Wisecaver J."/>
            <person name="Long T.M."/>
            <person name="Aerts A.L."/>
            <person name="Barry K."/>
            <person name="Choi C."/>
            <person name="Clum A."/>
            <person name="Coughlan A.Y."/>
            <person name="Deshpande S."/>
            <person name="Douglass A.P."/>
            <person name="Hanson S.J."/>
            <person name="Klenk H.-P."/>
            <person name="Labutti K."/>
            <person name="Lapidus A."/>
            <person name="Lindquist E."/>
            <person name="Lipzen A."/>
            <person name="Meier-Kolthoff J.P."/>
            <person name="Ohm R.A."/>
            <person name="Otillar R.P."/>
            <person name="Pangilinan J."/>
            <person name="Peng Y."/>
            <person name="Rokas A."/>
            <person name="Rosa C.A."/>
            <person name="Scheuner C."/>
            <person name="Sibirny A.A."/>
            <person name="Slot J.C."/>
            <person name="Stielow J.B."/>
            <person name="Sun H."/>
            <person name="Kurtzman C.P."/>
            <person name="Blackwell M."/>
            <person name="Jeffries T.W."/>
            <person name="Grigoriev I.V."/>
        </authorList>
    </citation>
    <scope>NUCLEOTIDE SEQUENCE [LARGE SCALE GENOMIC DNA]</scope>
    <source>
        <strain evidence="32">NRRL Y-17796</strain>
    </source>
</reference>
<protein>
    <recommendedName>
        <fullName evidence="17">Short/branched chain specific acyl-CoA dehydrogenase, mitochondrial</fullName>
        <ecNumber evidence="16">1.3.8.5</ecNumber>
    </recommendedName>
    <alternativeName>
        <fullName evidence="19">2-methyl branched chain acyl-CoA dehydrogenase</fullName>
    </alternativeName>
    <alternativeName>
        <fullName evidence="18">2-methylbutyryl-coenzyme A dehydrogenase</fullName>
    </alternativeName>
</protein>
<comment type="catalytic activity">
    <reaction evidence="22">
        <text>(2R)-2-methylbutanoyl-CoA + oxidized [electron-transfer flavoprotein] + H(+) = ethylacryloyl-CoA + reduced [electron-transfer flavoprotein]</text>
        <dbReference type="Rhea" id="RHEA:65296"/>
        <dbReference type="Rhea" id="RHEA-COMP:10685"/>
        <dbReference type="Rhea" id="RHEA-COMP:10686"/>
        <dbReference type="ChEBI" id="CHEBI:15378"/>
        <dbReference type="ChEBI" id="CHEBI:57692"/>
        <dbReference type="ChEBI" id="CHEBI:58307"/>
        <dbReference type="ChEBI" id="CHEBI:156439"/>
        <dbReference type="ChEBI" id="CHEBI:156440"/>
    </reaction>
    <physiologicalReaction direction="left-to-right" evidence="22">
        <dbReference type="Rhea" id="RHEA:65297"/>
    </physiologicalReaction>
</comment>
<dbReference type="InterPro" id="IPR046373">
    <property type="entry name" value="Acyl-CoA_Oxase/DH_mid-dom_sf"/>
</dbReference>
<evidence type="ECO:0000256" key="9">
    <source>
        <dbReference type="ARBA" id="ARBA00022832"/>
    </source>
</evidence>
<keyword evidence="9" id="KW-0276">Fatty acid metabolism</keyword>
<dbReference type="Gene3D" id="2.40.110.10">
    <property type="entry name" value="Butyryl-CoA Dehydrogenase, subunit A, domain 2"/>
    <property type="match status" value="1"/>
</dbReference>